<protein>
    <submittedName>
        <fullName evidence="2">Uncharacterized protein</fullName>
    </submittedName>
</protein>
<evidence type="ECO:0000313" key="3">
    <source>
        <dbReference type="Proteomes" id="UP000008988"/>
    </source>
</evidence>
<reference evidence="2 3" key="1">
    <citation type="journal article" date="2008" name="FEMS Yeast Res.">
        <title>Comparative genome analysis of a Saccharomyces cerevisiae wine strain.</title>
        <authorList>
            <person name="Borneman A.R."/>
            <person name="Forgan A.H."/>
            <person name="Pretorius I.S."/>
            <person name="Chambers P.J."/>
        </authorList>
    </citation>
    <scope>NUCLEOTIDE SEQUENCE [LARGE SCALE GENOMIC DNA]</scope>
    <source>
        <strain evidence="2 3">AWRI1631</strain>
    </source>
</reference>
<proteinExistence type="predicted"/>
<keyword evidence="1" id="KW-1133">Transmembrane helix</keyword>
<evidence type="ECO:0000313" key="2">
    <source>
        <dbReference type="EMBL" id="EDZ68659.1"/>
    </source>
</evidence>
<evidence type="ECO:0000256" key="1">
    <source>
        <dbReference type="SAM" id="Phobius"/>
    </source>
</evidence>
<feature type="transmembrane region" description="Helical" evidence="1">
    <location>
        <begin position="127"/>
        <end position="149"/>
    </location>
</feature>
<sequence length="173" mass="19322">MRNRAIKSFSICICQIFIIYFIFFLLLCVNRICSALSNGFNFLIIYGGTFFHSGKYSIPILDVDHQLNGNSSLGTVGLYFHVPFTPPDIIPPVPRSPNNMFLCFFSSIVFASAFVFSFIVNNVCKDFLFLSLNSGFSFTGYITGLYPLYRISRVSSLASKYCVVGTLGSDLKS</sequence>
<organism evidence="2 3">
    <name type="scientific">Saccharomyces cerevisiae (strain AWRI1631)</name>
    <name type="common">Baker's yeast</name>
    <dbReference type="NCBI Taxonomy" id="545124"/>
    <lineage>
        <taxon>Eukaryota</taxon>
        <taxon>Fungi</taxon>
        <taxon>Dikarya</taxon>
        <taxon>Ascomycota</taxon>
        <taxon>Saccharomycotina</taxon>
        <taxon>Saccharomycetes</taxon>
        <taxon>Saccharomycetales</taxon>
        <taxon>Saccharomycetaceae</taxon>
        <taxon>Saccharomyces</taxon>
    </lineage>
</organism>
<name>B5VTT6_YEAS6</name>
<dbReference type="EMBL" id="ABSV01002439">
    <property type="protein sequence ID" value="EDZ68659.1"/>
    <property type="molecule type" value="Genomic_DNA"/>
</dbReference>
<feature type="transmembrane region" description="Helical" evidence="1">
    <location>
        <begin position="6"/>
        <end position="29"/>
    </location>
</feature>
<keyword evidence="1" id="KW-0812">Transmembrane</keyword>
<accession>B5VTT6</accession>
<dbReference type="AlphaFoldDB" id="B5VTT6"/>
<keyword evidence="1" id="KW-0472">Membrane</keyword>
<feature type="transmembrane region" description="Helical" evidence="1">
    <location>
        <begin position="101"/>
        <end position="121"/>
    </location>
</feature>
<gene>
    <name evidence="2" type="ORF">AWRI1631_164000</name>
</gene>
<comment type="caution">
    <text evidence="2">The sequence shown here is derived from an EMBL/GenBank/DDBJ whole genome shotgun (WGS) entry which is preliminary data.</text>
</comment>
<dbReference type="Proteomes" id="UP000008988">
    <property type="component" value="Unassembled WGS sequence"/>
</dbReference>